<proteinExistence type="predicted"/>
<dbReference type="RefSeq" id="WP_196280359.1">
    <property type="nucleotide sequence ID" value="NZ_JADQDQ010000001.1"/>
</dbReference>
<accession>A0ABS0ICD0</accession>
<reference evidence="1 2" key="1">
    <citation type="submission" date="2020-11" db="EMBL/GenBank/DDBJ databases">
        <authorList>
            <person name="Kim M.K."/>
        </authorList>
    </citation>
    <scope>NUCLEOTIDE SEQUENCE [LARGE SCALE GENOMIC DNA]</scope>
    <source>
        <strain evidence="1 2">BT683</strain>
    </source>
</reference>
<protein>
    <recommendedName>
        <fullName evidence="3">Toxin-antitoxin system YwqK family antitoxin</fullName>
    </recommendedName>
</protein>
<dbReference type="Gene3D" id="3.90.930.1">
    <property type="match status" value="1"/>
</dbReference>
<dbReference type="SUPFAM" id="SSF82185">
    <property type="entry name" value="Histone H3 K4-specific methyltransferase SET7/9 N-terminal domain"/>
    <property type="match status" value="2"/>
</dbReference>
<name>A0ABS0ICD0_9BACT</name>
<comment type="caution">
    <text evidence="1">The sequence shown here is derived from an EMBL/GenBank/DDBJ whole genome shotgun (WGS) entry which is preliminary data.</text>
</comment>
<evidence type="ECO:0008006" key="3">
    <source>
        <dbReference type="Google" id="ProtNLM"/>
    </source>
</evidence>
<organism evidence="1 2">
    <name type="scientific">Hymenobacter jeongseonensis</name>
    <dbReference type="NCBI Taxonomy" id="2791027"/>
    <lineage>
        <taxon>Bacteria</taxon>
        <taxon>Pseudomonadati</taxon>
        <taxon>Bacteroidota</taxon>
        <taxon>Cytophagia</taxon>
        <taxon>Cytophagales</taxon>
        <taxon>Hymenobacteraceae</taxon>
        <taxon>Hymenobacter</taxon>
    </lineage>
</organism>
<evidence type="ECO:0000313" key="1">
    <source>
        <dbReference type="EMBL" id="MBF9235975.1"/>
    </source>
</evidence>
<dbReference type="Gene3D" id="2.20.110.10">
    <property type="entry name" value="Histone H3 K4-specific methyltransferase SET7/9 N-terminal domain"/>
    <property type="match status" value="1"/>
</dbReference>
<keyword evidence="2" id="KW-1185">Reference proteome</keyword>
<evidence type="ECO:0000313" key="2">
    <source>
        <dbReference type="Proteomes" id="UP000597617"/>
    </source>
</evidence>
<sequence length="205" mass="23398">MPYRTLILLSFCIADLLCGACVGPRSAATHRRPLGFWQPNRTDRHGLAKGRWRTYYDDAKKEPFTTGRYRHGRPVGSFNYYSPTGVLDHTERYGADGVCEVTYWYPNGKTARQGHAQWVTGSGKTPRFYWFGPWTSYAEDGQKTAIQTYTDGTLTRAETYENGQLAEVETYVGNSRTRTETYRAGQLFKVETFENGRRTSITNTL</sequence>
<gene>
    <name evidence="1" type="ORF">I2I05_01065</name>
</gene>
<dbReference type="Proteomes" id="UP000597617">
    <property type="component" value="Unassembled WGS sequence"/>
</dbReference>
<dbReference type="EMBL" id="JADQDQ010000001">
    <property type="protein sequence ID" value="MBF9235975.1"/>
    <property type="molecule type" value="Genomic_DNA"/>
</dbReference>